<dbReference type="PRINTS" id="PR01848">
    <property type="entry name" value="U2AUXFACTOR"/>
</dbReference>
<keyword evidence="16" id="KW-1185">Reference proteome</keyword>
<feature type="compositionally biased region" description="Basic and acidic residues" evidence="12">
    <location>
        <begin position="521"/>
        <end position="533"/>
    </location>
</feature>
<dbReference type="InterPro" id="IPR003954">
    <property type="entry name" value="RRM_euk-type"/>
</dbReference>
<dbReference type="Gene3D" id="3.30.70.330">
    <property type="match status" value="1"/>
</dbReference>
<comment type="caution">
    <text evidence="15">The sequence shown here is derived from an EMBL/GenBank/DDBJ whole genome shotgun (WGS) entry which is preliminary data.</text>
</comment>
<evidence type="ECO:0000256" key="1">
    <source>
        <dbReference type="ARBA" id="ARBA00004123"/>
    </source>
</evidence>
<evidence type="ECO:0000256" key="11">
    <source>
        <dbReference type="PROSITE-ProRule" id="PRU00723"/>
    </source>
</evidence>
<dbReference type="InterPro" id="IPR009145">
    <property type="entry name" value="U2AF_small"/>
</dbReference>
<dbReference type="PROSITE" id="PS50102">
    <property type="entry name" value="RRM"/>
    <property type="match status" value="1"/>
</dbReference>
<dbReference type="GO" id="GO:0008270">
    <property type="term" value="F:zinc ion binding"/>
    <property type="evidence" value="ECO:0007669"/>
    <property type="project" value="UniProtKB-KW"/>
</dbReference>
<dbReference type="SMART" id="SM00360">
    <property type="entry name" value="RRM"/>
    <property type="match status" value="1"/>
</dbReference>
<gene>
    <name evidence="15" type="primary">ZRSR2</name>
    <name evidence="15" type="ORF">N1851_008220</name>
</gene>
<evidence type="ECO:0000256" key="8">
    <source>
        <dbReference type="ARBA" id="ARBA00023242"/>
    </source>
</evidence>
<feature type="compositionally biased region" description="Basic and acidic residues" evidence="12">
    <location>
        <begin position="390"/>
        <end position="428"/>
    </location>
</feature>
<dbReference type="GO" id="GO:0089701">
    <property type="term" value="C:U2AF complex"/>
    <property type="evidence" value="ECO:0007669"/>
    <property type="project" value="InterPro"/>
</dbReference>
<feature type="compositionally biased region" description="Acidic residues" evidence="12">
    <location>
        <begin position="1"/>
        <end position="22"/>
    </location>
</feature>
<dbReference type="Gene3D" id="2.30.30.1190">
    <property type="match status" value="1"/>
</dbReference>
<evidence type="ECO:0000256" key="12">
    <source>
        <dbReference type="SAM" id="MobiDB-lite"/>
    </source>
</evidence>
<evidence type="ECO:0000256" key="10">
    <source>
        <dbReference type="PROSITE-ProRule" id="PRU00176"/>
    </source>
</evidence>
<evidence type="ECO:0000259" key="14">
    <source>
        <dbReference type="PROSITE" id="PS50103"/>
    </source>
</evidence>
<keyword evidence="6 11" id="KW-0862">Zinc</keyword>
<feature type="domain" description="RRM" evidence="13">
    <location>
        <begin position="165"/>
        <end position="271"/>
    </location>
</feature>
<proteinExistence type="predicted"/>
<feature type="compositionally biased region" description="Basic and acidic residues" evidence="12">
    <location>
        <begin position="23"/>
        <end position="39"/>
    </location>
</feature>
<feature type="compositionally biased region" description="Basic and acidic residues" evidence="12">
    <location>
        <begin position="364"/>
        <end position="377"/>
    </location>
</feature>
<sequence>MPEEENGEEDEEEEKEDEELCEEEGHSGQERQRHHEEWLERERLAQEAFRLRSERAEAARKRQEDEERRIKEEWDLQQKKEEEEKEHKQQEKKNREEAVQKMLDQAETQLSNPGPWMNPEDPKAGNSENYGTERDVQNCPFFLKTGACRFGDRCSRKHAYPTSSSTLMIRGMFVTFGMDQCHRDDYDTDASLEHSEEDLREHFLEFYHDVLPEFQSLGRVVQFKVSCNFEPHLRGNVYVQFDTEEHCLEAYQKFNGRWYAGKQLHCELCPVTRWKNAICGLFNKLKCPKGKHCNFLHVFRNPGNEFWEADRDLSPDRTRDGSHRGGWHSERWGDRSWRHRHGSRSPTRSERSRRGSERKRSHSRERADSHRRGESLRSESQSSRWRPASSRRERCRSRSGDRERDRLRNRSQDRERDGHRSRERDRSPDGSQNGDTRRGRSRSGSKEREMRPKRERSNYRSPEKPKHEDGEGGDTRSDDGNPAHRRRKHSKKSKKKSKKKLKKKKKSRSAEAISSSGESENQDHPDVEVKEEASYLESSFDVQEVLSVKLSSNPCVESQNTAEVKSVLEETTESTHPELPSHQEEVDDGTDIKPQL</sequence>
<dbReference type="Proteomes" id="UP001174136">
    <property type="component" value="Unassembled WGS sequence"/>
</dbReference>
<dbReference type="SMART" id="SM00361">
    <property type="entry name" value="RRM_1"/>
    <property type="match status" value="1"/>
</dbReference>
<evidence type="ECO:0000256" key="2">
    <source>
        <dbReference type="ARBA" id="ARBA00022553"/>
    </source>
</evidence>
<dbReference type="GO" id="GO:0003723">
    <property type="term" value="F:RNA binding"/>
    <property type="evidence" value="ECO:0007669"/>
    <property type="project" value="UniProtKB-UniRule"/>
</dbReference>
<protein>
    <submittedName>
        <fullName evidence="15">U2 small nuclear ribonucleoprotein auxiliary factor subunit-related protein 2</fullName>
    </submittedName>
</protein>
<feature type="compositionally biased region" description="Low complexity" evidence="12">
    <location>
        <begin position="378"/>
        <end position="388"/>
    </location>
</feature>
<evidence type="ECO:0000256" key="3">
    <source>
        <dbReference type="ARBA" id="ARBA00022723"/>
    </source>
</evidence>
<feature type="region of interest" description="Disordered" evidence="12">
    <location>
        <begin position="551"/>
        <end position="596"/>
    </location>
</feature>
<dbReference type="PROSITE" id="PS50103">
    <property type="entry name" value="ZF_C3H1"/>
    <property type="match status" value="2"/>
</dbReference>
<dbReference type="SUPFAM" id="SSF54928">
    <property type="entry name" value="RNA-binding domain, RBD"/>
    <property type="match status" value="1"/>
</dbReference>
<keyword evidence="3 11" id="KW-0479">Metal-binding</keyword>
<evidence type="ECO:0000256" key="6">
    <source>
        <dbReference type="ARBA" id="ARBA00022833"/>
    </source>
</evidence>
<keyword evidence="4" id="KW-0677">Repeat</keyword>
<dbReference type="AlphaFoldDB" id="A0AA47P752"/>
<evidence type="ECO:0000256" key="5">
    <source>
        <dbReference type="ARBA" id="ARBA00022771"/>
    </source>
</evidence>
<feature type="compositionally biased region" description="Basic and acidic residues" evidence="12">
    <location>
        <begin position="573"/>
        <end position="584"/>
    </location>
</feature>
<feature type="compositionally biased region" description="Basic residues" evidence="12">
    <location>
        <begin position="483"/>
        <end position="507"/>
    </location>
</feature>
<evidence type="ECO:0000259" key="13">
    <source>
        <dbReference type="PROSITE" id="PS50102"/>
    </source>
</evidence>
<dbReference type="Pfam" id="PF00642">
    <property type="entry name" value="zf-CCCH"/>
    <property type="match status" value="1"/>
</dbReference>
<reference evidence="15" key="1">
    <citation type="journal article" date="2023" name="Front. Mar. Sci.">
        <title>A new Merluccius polli reference genome to investigate the effects of global change in West African waters.</title>
        <authorList>
            <person name="Mateo J.L."/>
            <person name="Blanco-Fernandez C."/>
            <person name="Garcia-Vazquez E."/>
            <person name="Machado-Schiaffino G."/>
        </authorList>
    </citation>
    <scope>NUCLEOTIDE SEQUENCE</scope>
    <source>
        <strain evidence="15">C29</strain>
        <tissue evidence="15">Fin</tissue>
    </source>
</reference>
<name>A0AA47P752_MERPO</name>
<feature type="region of interest" description="Disordered" evidence="12">
    <location>
        <begin position="1"/>
        <end position="39"/>
    </location>
</feature>
<dbReference type="InterPro" id="IPR035979">
    <property type="entry name" value="RBD_domain_sf"/>
</dbReference>
<keyword evidence="2" id="KW-0597">Phosphoprotein</keyword>
<accession>A0AA47P752</accession>
<dbReference type="EMBL" id="JAOPHQ010001449">
    <property type="protein sequence ID" value="KAK0150665.1"/>
    <property type="molecule type" value="Genomic_DNA"/>
</dbReference>
<dbReference type="InterPro" id="IPR000504">
    <property type="entry name" value="RRM_dom"/>
</dbReference>
<comment type="subcellular location">
    <subcellularLocation>
        <location evidence="1">Nucleus</location>
    </subcellularLocation>
</comment>
<keyword evidence="7 10" id="KW-0694">RNA-binding</keyword>
<evidence type="ECO:0000313" key="15">
    <source>
        <dbReference type="EMBL" id="KAK0150665.1"/>
    </source>
</evidence>
<feature type="region of interest" description="Disordered" evidence="12">
    <location>
        <begin position="335"/>
        <end position="539"/>
    </location>
</feature>
<feature type="zinc finger region" description="C3H1-type" evidence="11">
    <location>
        <begin position="273"/>
        <end position="300"/>
    </location>
</feature>
<keyword evidence="8" id="KW-0539">Nucleus</keyword>
<dbReference type="PANTHER" id="PTHR12620">
    <property type="entry name" value="U2 SNRNP AUXILIARY FACTOR, SMALL SUBUNIT"/>
    <property type="match status" value="1"/>
</dbReference>
<organism evidence="15 16">
    <name type="scientific">Merluccius polli</name>
    <name type="common">Benguela hake</name>
    <name type="synonym">Merluccius cadenati</name>
    <dbReference type="NCBI Taxonomy" id="89951"/>
    <lineage>
        <taxon>Eukaryota</taxon>
        <taxon>Metazoa</taxon>
        <taxon>Chordata</taxon>
        <taxon>Craniata</taxon>
        <taxon>Vertebrata</taxon>
        <taxon>Euteleostomi</taxon>
        <taxon>Actinopterygii</taxon>
        <taxon>Neopterygii</taxon>
        <taxon>Teleostei</taxon>
        <taxon>Neoteleostei</taxon>
        <taxon>Acanthomorphata</taxon>
        <taxon>Zeiogadaria</taxon>
        <taxon>Gadariae</taxon>
        <taxon>Gadiformes</taxon>
        <taxon>Gadoidei</taxon>
        <taxon>Merlucciidae</taxon>
        <taxon>Merluccius</taxon>
    </lineage>
</organism>
<dbReference type="SMART" id="SM00356">
    <property type="entry name" value="ZnF_C3H1"/>
    <property type="match status" value="2"/>
</dbReference>
<evidence type="ECO:0000313" key="16">
    <source>
        <dbReference type="Proteomes" id="UP001174136"/>
    </source>
</evidence>
<evidence type="ECO:0000256" key="9">
    <source>
        <dbReference type="ARBA" id="ARBA00023274"/>
    </source>
</evidence>
<keyword evidence="9 15" id="KW-0687">Ribonucleoprotein</keyword>
<dbReference type="InterPro" id="IPR000571">
    <property type="entry name" value="Znf_CCCH"/>
</dbReference>
<dbReference type="GO" id="GO:1990904">
    <property type="term" value="C:ribonucleoprotein complex"/>
    <property type="evidence" value="ECO:0007669"/>
    <property type="project" value="UniProtKB-KW"/>
</dbReference>
<evidence type="ECO:0000256" key="4">
    <source>
        <dbReference type="ARBA" id="ARBA00022737"/>
    </source>
</evidence>
<feature type="compositionally biased region" description="Basic and acidic residues" evidence="12">
    <location>
        <begin position="444"/>
        <end position="482"/>
    </location>
</feature>
<evidence type="ECO:0000256" key="7">
    <source>
        <dbReference type="ARBA" id="ARBA00022884"/>
    </source>
</evidence>
<feature type="domain" description="C3H1-type" evidence="14">
    <location>
        <begin position="133"/>
        <end position="161"/>
    </location>
</feature>
<dbReference type="GO" id="GO:0000398">
    <property type="term" value="P:mRNA splicing, via spliceosome"/>
    <property type="evidence" value="ECO:0007669"/>
    <property type="project" value="InterPro"/>
</dbReference>
<dbReference type="InterPro" id="IPR012677">
    <property type="entry name" value="Nucleotide-bd_a/b_plait_sf"/>
</dbReference>
<feature type="zinc finger region" description="C3H1-type" evidence="11">
    <location>
        <begin position="133"/>
        <end position="161"/>
    </location>
</feature>
<keyword evidence="5 11" id="KW-0863">Zinc-finger</keyword>
<feature type="region of interest" description="Disordered" evidence="12">
    <location>
        <begin position="53"/>
        <end position="96"/>
    </location>
</feature>
<feature type="domain" description="C3H1-type" evidence="14">
    <location>
        <begin position="273"/>
        <end position="300"/>
    </location>
</feature>
<dbReference type="CDD" id="cd12540">
    <property type="entry name" value="RRM_U2AFBPL"/>
    <property type="match status" value="1"/>
</dbReference>
<feature type="compositionally biased region" description="Polar residues" evidence="12">
    <location>
        <begin position="551"/>
        <end position="563"/>
    </location>
</feature>
<dbReference type="FunFam" id="3.30.70.330:FF:000209">
    <property type="entry name" value="U2 small nuclear ribonucleoprotein auxiliary factor 35 kDa subunit-related protein 2"/>
    <property type="match status" value="1"/>
</dbReference>